<organism evidence="1 2">
    <name type="scientific">Peribacillus psychrosaccharolyticus</name>
    <name type="common">Bacillus psychrosaccharolyticus</name>
    <dbReference type="NCBI Taxonomy" id="1407"/>
    <lineage>
        <taxon>Bacteria</taxon>
        <taxon>Bacillati</taxon>
        <taxon>Bacillota</taxon>
        <taxon>Bacilli</taxon>
        <taxon>Bacillales</taxon>
        <taxon>Bacillaceae</taxon>
        <taxon>Peribacillus</taxon>
    </lineage>
</organism>
<gene>
    <name evidence="1" type="ORF">I6J18_03195</name>
</gene>
<sequence length="268" mass="30530">MCTSFVIHADQTIIGMNFDISQRPIKLALIDEQFIIFQKNEGRFLPAFGCTKSGIFMNLLSVAPNEAGIYRRGKNCVHMMKLFSDVLAEKVELSNLQKYLDETKIVNVPNYSVHSMITGKKKTFIVEPGRPLIERTKKVAVLTNFTFSTLLDADYKNVKGTGSERYKRAYEEISKNEDSFSLESGFKVLQQTAQYQGDFPTQLSIIYIPDEETVYFTVRRDFKKVFSFSFLTKQIEGKSGFQTDHVFKLSKQGVLLSELEQQNGVSTT</sequence>
<keyword evidence="2" id="KW-1185">Reference proteome</keyword>
<reference evidence="1 2" key="1">
    <citation type="submission" date="2021-01" db="EMBL/GenBank/DDBJ databases">
        <title>FDA dAtabase for Regulatory Grade micrObial Sequences (FDA-ARGOS): Supporting development and validation of Infectious Disease Dx tests.</title>
        <authorList>
            <person name="Nelson B."/>
            <person name="Plummer A."/>
            <person name="Tallon L."/>
            <person name="Sadzewicz L."/>
            <person name="Zhao X."/>
            <person name="Boylan J."/>
            <person name="Ott S."/>
            <person name="Bowen H."/>
            <person name="Vavikolanu K."/>
            <person name="Mehta A."/>
            <person name="Aluvathingal J."/>
            <person name="Nadendla S."/>
            <person name="Myers T."/>
            <person name="Yan Y."/>
            <person name="Sichtig H."/>
        </authorList>
    </citation>
    <scope>NUCLEOTIDE SEQUENCE [LARGE SCALE GENOMIC DNA]</scope>
    <source>
        <strain evidence="1 2">FDAARGOS_1161</strain>
    </source>
</reference>
<dbReference type="Proteomes" id="UP000595254">
    <property type="component" value="Chromosome"/>
</dbReference>
<dbReference type="EMBL" id="CP068053">
    <property type="protein sequence ID" value="QQT00928.1"/>
    <property type="molecule type" value="Genomic_DNA"/>
</dbReference>
<name>A0A974S101_PERPY</name>
<dbReference type="Gene3D" id="3.60.60.10">
    <property type="entry name" value="Penicillin V Acylase, Chain A"/>
    <property type="match status" value="1"/>
</dbReference>
<evidence type="ECO:0000313" key="2">
    <source>
        <dbReference type="Proteomes" id="UP000595254"/>
    </source>
</evidence>
<proteinExistence type="predicted"/>
<dbReference type="KEGG" id="ppsr:I6J18_03195"/>
<evidence type="ECO:0000313" key="1">
    <source>
        <dbReference type="EMBL" id="QQT00928.1"/>
    </source>
</evidence>
<dbReference type="RefSeq" id="WP_040375095.1">
    <property type="nucleotide sequence ID" value="NZ_CP068053.1"/>
</dbReference>
<evidence type="ECO:0008006" key="3">
    <source>
        <dbReference type="Google" id="ProtNLM"/>
    </source>
</evidence>
<accession>A0A974S101</accession>
<dbReference type="AlphaFoldDB" id="A0A974S101"/>
<protein>
    <recommendedName>
        <fullName evidence="3">Choloylglycine hydrolase/NAAA C-terminal domain-containing protein</fullName>
    </recommendedName>
</protein>